<organism evidence="1">
    <name type="scientific">marine sediment metagenome</name>
    <dbReference type="NCBI Taxonomy" id="412755"/>
    <lineage>
        <taxon>unclassified sequences</taxon>
        <taxon>metagenomes</taxon>
        <taxon>ecological metagenomes</taxon>
    </lineage>
</organism>
<proteinExistence type="predicted"/>
<sequence>GNLVPNFADGLAQQLGAFFNIRGEIVDVNKV</sequence>
<gene>
    <name evidence="1" type="ORF">S03H2_20892</name>
</gene>
<reference evidence="1" key="1">
    <citation type="journal article" date="2014" name="Front. Microbiol.">
        <title>High frequency of phylogenetically diverse reductive dehalogenase-homologous genes in deep subseafloor sedimentary metagenomes.</title>
        <authorList>
            <person name="Kawai M."/>
            <person name="Futagami T."/>
            <person name="Toyoda A."/>
            <person name="Takaki Y."/>
            <person name="Nishi S."/>
            <person name="Hori S."/>
            <person name="Arai W."/>
            <person name="Tsubouchi T."/>
            <person name="Morono Y."/>
            <person name="Uchiyama I."/>
            <person name="Ito T."/>
            <person name="Fujiyama A."/>
            <person name="Inagaki F."/>
            <person name="Takami H."/>
        </authorList>
    </citation>
    <scope>NUCLEOTIDE SEQUENCE</scope>
    <source>
        <strain evidence="1">Expedition CK06-06</strain>
    </source>
</reference>
<evidence type="ECO:0000313" key="1">
    <source>
        <dbReference type="EMBL" id="GAH40781.1"/>
    </source>
</evidence>
<protein>
    <submittedName>
        <fullName evidence="1">Uncharacterized protein</fullName>
    </submittedName>
</protein>
<accession>X1F560</accession>
<name>X1F560_9ZZZZ</name>
<feature type="non-terminal residue" evidence="1">
    <location>
        <position position="1"/>
    </location>
</feature>
<dbReference type="AlphaFoldDB" id="X1F560"/>
<comment type="caution">
    <text evidence="1">The sequence shown here is derived from an EMBL/GenBank/DDBJ whole genome shotgun (WGS) entry which is preliminary data.</text>
</comment>
<dbReference type="EMBL" id="BARU01011068">
    <property type="protein sequence ID" value="GAH40781.1"/>
    <property type="molecule type" value="Genomic_DNA"/>
</dbReference>